<organism evidence="9 10">
    <name type="scientific">Candidatus Acidifodinimicrobium mancum</name>
    <dbReference type="NCBI Taxonomy" id="2898728"/>
    <lineage>
        <taxon>Archaea</taxon>
        <taxon>Candidatus Parvarchaeota</taxon>
        <taxon>Candidatus Acidifodinimicrobiaceae</taxon>
        <taxon>Candidatus Acidifodinimicrobium</taxon>
    </lineage>
</organism>
<keyword evidence="4 7" id="KW-0808">Transferase</keyword>
<dbReference type="CDD" id="cd02440">
    <property type="entry name" value="AdoMet_MTases"/>
    <property type="match status" value="1"/>
</dbReference>
<sequence length="260" mass="30020">MNNSKVFLKNKAIMDKIIESSELNENDIVLEIGSGDGRLTEKIAQKAKKVYAVEKDLFLIDESKVKLSNYKNIEFINQDILETTFPEDVNRIISNLPYSIASPITERIIRFLNKHRGSIAVLMYQKEFGERMLAIPGYTNYSMLTVFCTYTCYVSKVVDVSKSNFRPIPSVDSVVIKLKPKNIEIDDNFIKFCKLIFQHKKKNVYTAIISSRSKLKTSDKNLIREKLNNVNQSYLKEKVFFLSLDSLMDLYKKVVAAELW</sequence>
<dbReference type="Proteomes" id="UP000763484">
    <property type="component" value="Unassembled WGS sequence"/>
</dbReference>
<feature type="binding site" evidence="7">
    <location>
        <position position="95"/>
    </location>
    <ligand>
        <name>S-adenosyl-L-methionine</name>
        <dbReference type="ChEBI" id="CHEBI:59789"/>
    </ligand>
</feature>
<keyword evidence="6 7" id="KW-0694">RNA-binding</keyword>
<evidence type="ECO:0000256" key="6">
    <source>
        <dbReference type="ARBA" id="ARBA00022884"/>
    </source>
</evidence>
<reference evidence="9 10" key="1">
    <citation type="submission" date="2020-09" db="EMBL/GenBank/DDBJ databases">
        <title>Genomic characterization of a novel Parvarchaeota family in acid mine drainage sediments.</title>
        <authorList>
            <person name="Luo Z.-H."/>
        </authorList>
    </citation>
    <scope>NUCLEOTIDE SEQUENCE [LARGE SCALE GENOMIC DNA]</scope>
    <source>
        <strain evidence="9">TL1-5_bins.178</strain>
    </source>
</reference>
<protein>
    <submittedName>
        <fullName evidence="9">Ribosomal RNA small subunit methyltransferase A</fullName>
        <ecNumber evidence="9">2.1.1.182</ecNumber>
    </submittedName>
</protein>
<keyword evidence="1" id="KW-0963">Cytoplasm</keyword>
<dbReference type="PROSITE" id="PS51689">
    <property type="entry name" value="SAM_RNA_A_N6_MT"/>
    <property type="match status" value="1"/>
</dbReference>
<feature type="binding site" evidence="7">
    <location>
        <position position="33"/>
    </location>
    <ligand>
        <name>S-adenosyl-L-methionine</name>
        <dbReference type="ChEBI" id="CHEBI:59789"/>
    </ligand>
</feature>
<dbReference type="InterPro" id="IPR029063">
    <property type="entry name" value="SAM-dependent_MTases_sf"/>
</dbReference>
<dbReference type="Gene3D" id="1.10.8.100">
    <property type="entry name" value="Ribosomal RNA adenine dimethylase-like, domain 2"/>
    <property type="match status" value="1"/>
</dbReference>
<dbReference type="NCBIfam" id="TIGR00755">
    <property type="entry name" value="ksgA"/>
    <property type="match status" value="1"/>
</dbReference>
<dbReference type="GO" id="GO:0003723">
    <property type="term" value="F:RNA binding"/>
    <property type="evidence" value="ECO:0007669"/>
    <property type="project" value="UniProtKB-UniRule"/>
</dbReference>
<feature type="domain" description="Ribosomal RNA adenine methylase transferase N-terminal" evidence="8">
    <location>
        <begin position="13"/>
        <end position="182"/>
    </location>
</feature>
<dbReference type="GO" id="GO:0052908">
    <property type="term" value="F:16S rRNA (adenine(1518)-N(6)/adenine(1519)-N(6))-dimethyltransferase activity"/>
    <property type="evidence" value="ECO:0007669"/>
    <property type="project" value="UniProtKB-EC"/>
</dbReference>
<dbReference type="Gene3D" id="3.40.50.150">
    <property type="entry name" value="Vaccinia Virus protein VP39"/>
    <property type="match status" value="1"/>
</dbReference>
<dbReference type="PANTHER" id="PTHR11727">
    <property type="entry name" value="DIMETHYLADENOSINE TRANSFERASE"/>
    <property type="match status" value="1"/>
</dbReference>
<feature type="binding site" evidence="7">
    <location>
        <position position="79"/>
    </location>
    <ligand>
        <name>S-adenosyl-L-methionine</name>
        <dbReference type="ChEBI" id="CHEBI:59789"/>
    </ligand>
</feature>
<gene>
    <name evidence="9" type="primary">rsmA</name>
    <name evidence="9" type="ORF">IHE50_00820</name>
</gene>
<evidence type="ECO:0000313" key="9">
    <source>
        <dbReference type="EMBL" id="MBE5727944.1"/>
    </source>
</evidence>
<dbReference type="AlphaFoldDB" id="A0A8T3UYR1"/>
<feature type="binding site" evidence="7">
    <location>
        <position position="54"/>
    </location>
    <ligand>
        <name>S-adenosyl-L-methionine</name>
        <dbReference type="ChEBI" id="CHEBI:59789"/>
    </ligand>
</feature>
<name>A0A8T3UYR1_9ARCH</name>
<dbReference type="InterPro" id="IPR023165">
    <property type="entry name" value="rRNA_Ade_diMease-like_C"/>
</dbReference>
<comment type="caution">
    <text evidence="9">The sequence shown here is derived from an EMBL/GenBank/DDBJ whole genome shotgun (WGS) entry which is preliminary data.</text>
</comment>
<dbReference type="EC" id="2.1.1.182" evidence="9"/>
<evidence type="ECO:0000256" key="5">
    <source>
        <dbReference type="ARBA" id="ARBA00022691"/>
    </source>
</evidence>
<evidence type="ECO:0000256" key="7">
    <source>
        <dbReference type="PROSITE-ProRule" id="PRU01026"/>
    </source>
</evidence>
<keyword evidence="3 7" id="KW-0489">Methyltransferase</keyword>
<dbReference type="PANTHER" id="PTHR11727:SF7">
    <property type="entry name" value="DIMETHYLADENOSINE TRANSFERASE-RELATED"/>
    <property type="match status" value="1"/>
</dbReference>
<evidence type="ECO:0000259" key="8">
    <source>
        <dbReference type="SMART" id="SM00650"/>
    </source>
</evidence>
<evidence type="ECO:0000256" key="1">
    <source>
        <dbReference type="ARBA" id="ARBA00022490"/>
    </source>
</evidence>
<evidence type="ECO:0000256" key="4">
    <source>
        <dbReference type="ARBA" id="ARBA00022679"/>
    </source>
</evidence>
<dbReference type="SMART" id="SM00650">
    <property type="entry name" value="rADc"/>
    <property type="match status" value="1"/>
</dbReference>
<evidence type="ECO:0000313" key="10">
    <source>
        <dbReference type="Proteomes" id="UP000763484"/>
    </source>
</evidence>
<dbReference type="InterPro" id="IPR001737">
    <property type="entry name" value="KsgA/Erm"/>
</dbReference>
<dbReference type="SUPFAM" id="SSF53335">
    <property type="entry name" value="S-adenosyl-L-methionine-dependent methyltransferases"/>
    <property type="match status" value="1"/>
</dbReference>
<proteinExistence type="inferred from homology"/>
<dbReference type="InterPro" id="IPR011530">
    <property type="entry name" value="rRNA_adenine_dimethylase"/>
</dbReference>
<comment type="similarity">
    <text evidence="7">Belongs to the class I-like SAM-binding methyltransferase superfamily. rRNA adenine N(6)-methyltransferase family.</text>
</comment>
<evidence type="ECO:0000256" key="3">
    <source>
        <dbReference type="ARBA" id="ARBA00022603"/>
    </source>
</evidence>
<dbReference type="InterPro" id="IPR020596">
    <property type="entry name" value="rRNA_Ade_Mease_Trfase_CS"/>
</dbReference>
<accession>A0A8T3UYR1</accession>
<feature type="binding site" evidence="7">
    <location>
        <position position="8"/>
    </location>
    <ligand>
        <name>S-adenosyl-L-methionine</name>
        <dbReference type="ChEBI" id="CHEBI:59789"/>
    </ligand>
</feature>
<dbReference type="PROSITE" id="PS01131">
    <property type="entry name" value="RRNA_A_DIMETH"/>
    <property type="match status" value="1"/>
</dbReference>
<dbReference type="Pfam" id="PF00398">
    <property type="entry name" value="RrnaAD"/>
    <property type="match status" value="1"/>
</dbReference>
<keyword evidence="5 7" id="KW-0949">S-adenosyl-L-methionine</keyword>
<dbReference type="InterPro" id="IPR020598">
    <property type="entry name" value="rRNA_Ade_methylase_Trfase_N"/>
</dbReference>
<comment type="caution">
    <text evidence="7">Lacks conserved residue(s) required for the propagation of feature annotation.</text>
</comment>
<evidence type="ECO:0000256" key="2">
    <source>
        <dbReference type="ARBA" id="ARBA00022552"/>
    </source>
</evidence>
<keyword evidence="2" id="KW-0698">rRNA processing</keyword>
<dbReference type="EMBL" id="JADFAQ010000014">
    <property type="protein sequence ID" value="MBE5727944.1"/>
    <property type="molecule type" value="Genomic_DNA"/>
</dbReference>